<keyword evidence="2" id="KW-1185">Reference proteome</keyword>
<organism evidence="1 2">
    <name type="scientific">Sphingobacterium tabacisoli</name>
    <dbReference type="NCBI Taxonomy" id="2044855"/>
    <lineage>
        <taxon>Bacteria</taxon>
        <taxon>Pseudomonadati</taxon>
        <taxon>Bacteroidota</taxon>
        <taxon>Sphingobacteriia</taxon>
        <taxon>Sphingobacteriales</taxon>
        <taxon>Sphingobacteriaceae</taxon>
        <taxon>Sphingobacterium</taxon>
    </lineage>
</organism>
<dbReference type="RefSeq" id="WP_210353216.1">
    <property type="nucleotide sequence ID" value="NZ_JAEQMU010000001.1"/>
</dbReference>
<gene>
    <name evidence="1" type="ORF">ACFSQW_10525</name>
</gene>
<dbReference type="Pfam" id="PF22000">
    <property type="entry name" value="DUF6929"/>
    <property type="match status" value="1"/>
</dbReference>
<proteinExistence type="predicted"/>
<evidence type="ECO:0000313" key="2">
    <source>
        <dbReference type="Proteomes" id="UP001597440"/>
    </source>
</evidence>
<sequence>MKFILDFFILITGVSAASGLYYQDDRLFIVSDNSNYLYEYQLPSQNLEKHLLLDMEVQNEQVQKKIKLDLEAMTFYEDSFWLFPSGSASNRTQSFRFFPQDNTPPNKSDLSEFYTNLQEQLPISAADFNIEGSLYYQDTLFLFNRGNGPNAKNGIIKIDLSLGAEPTFHPIALPHLNGQISGFTDAVLVDDKIYFLAAAEKGGSSYHDGAIGGSQLGIIDIATLKIAQITTISDNQKFEGITLHRSTEKELTFLLCEDPDNNENKSTIYQLRLSK</sequence>
<dbReference type="EMBL" id="JBHULD010000014">
    <property type="protein sequence ID" value="MFD2554827.1"/>
    <property type="molecule type" value="Genomic_DNA"/>
</dbReference>
<comment type="caution">
    <text evidence="1">The sequence shown here is derived from an EMBL/GenBank/DDBJ whole genome shotgun (WGS) entry which is preliminary data.</text>
</comment>
<name>A0ABW5L0T8_9SPHI</name>
<protein>
    <submittedName>
        <fullName evidence="1">DUF6929 family protein</fullName>
    </submittedName>
</protein>
<accession>A0ABW5L0T8</accession>
<dbReference type="InterPro" id="IPR053851">
    <property type="entry name" value="DUF6929"/>
</dbReference>
<reference evidence="2" key="1">
    <citation type="journal article" date="2019" name="Int. J. Syst. Evol. Microbiol.">
        <title>The Global Catalogue of Microorganisms (GCM) 10K type strain sequencing project: providing services to taxonomists for standard genome sequencing and annotation.</title>
        <authorList>
            <consortium name="The Broad Institute Genomics Platform"/>
            <consortium name="The Broad Institute Genome Sequencing Center for Infectious Disease"/>
            <person name="Wu L."/>
            <person name="Ma J."/>
        </authorList>
    </citation>
    <scope>NUCLEOTIDE SEQUENCE [LARGE SCALE GENOMIC DNA]</scope>
    <source>
        <strain evidence="2">KCTC 52298</strain>
    </source>
</reference>
<dbReference type="Proteomes" id="UP001597440">
    <property type="component" value="Unassembled WGS sequence"/>
</dbReference>
<evidence type="ECO:0000313" key="1">
    <source>
        <dbReference type="EMBL" id="MFD2554827.1"/>
    </source>
</evidence>